<dbReference type="PATRIC" id="fig|1658765.3.peg.950"/>
<dbReference type="InterPro" id="IPR005074">
    <property type="entry name" value="Peptidase_C39"/>
</dbReference>
<dbReference type="EMBL" id="LFBU01000001">
    <property type="protein sequence ID" value="KMQ74767.1"/>
    <property type="molecule type" value="Genomic_DNA"/>
</dbReference>
<evidence type="ECO:0000313" key="3">
    <source>
        <dbReference type="EMBL" id="KMQ74767.1"/>
    </source>
</evidence>
<dbReference type="Pfam" id="PF03412">
    <property type="entry name" value="Peptidase_C39"/>
    <property type="match status" value="1"/>
</dbReference>
<protein>
    <submittedName>
        <fullName evidence="3">Putative double-glycine peptidase</fullName>
    </submittedName>
</protein>
<dbReference type="STRING" id="1658765.Msub_10956"/>
<accession>A0A0J7J9A8</accession>
<reference evidence="3 4" key="1">
    <citation type="submission" date="2015-06" db="EMBL/GenBank/DDBJ databases">
        <title>Marinobacter subterrani, a genetically tractable neutrophilic iron-oxidizing strain isolated from the Soudan Iron Mine.</title>
        <authorList>
            <person name="Bonis B.M."/>
            <person name="Gralnick J.A."/>
        </authorList>
    </citation>
    <scope>NUCLEOTIDE SEQUENCE [LARGE SCALE GENOMIC DNA]</scope>
    <source>
        <strain evidence="3 4">JG233</strain>
    </source>
</reference>
<dbReference type="PROSITE" id="PS50990">
    <property type="entry name" value="PEPTIDASE_C39"/>
    <property type="match status" value="1"/>
</dbReference>
<sequence length="266" mass="30444">MLLVLAGSILTFAMVQEATVVEPYEKGTMVIQQDVDSSPVTLRSEVRVEPLVEQKFRNIVRQAYDYSCGSAALTTVLNFYLGRTLSERQVMEGLLHYGESERIVERRAFSMLDMKRLVTALGYPSGGFRATIDDLKDLDHPAIVPIHHAGFKHFVVLRTIRDGRVYMADPSVGNISFTLAQFEEKWDDNVLFIVFPGGDKPLDNLELKEEDLRFVDDQTMTLLALERIPAFHESTQRRIQNLLERQKNNPDGSVENTRKQLHYRRN</sequence>
<dbReference type="RefSeq" id="WP_048494939.1">
    <property type="nucleotide sequence ID" value="NZ_JADQCF010000005.1"/>
</dbReference>
<dbReference type="OrthoDB" id="13401at2"/>
<gene>
    <name evidence="3" type="ORF">Msub_10956</name>
</gene>
<evidence type="ECO:0000259" key="2">
    <source>
        <dbReference type="PROSITE" id="PS50990"/>
    </source>
</evidence>
<dbReference type="GO" id="GO:0006508">
    <property type="term" value="P:proteolysis"/>
    <property type="evidence" value="ECO:0007669"/>
    <property type="project" value="InterPro"/>
</dbReference>
<feature type="domain" description="Peptidase C39" evidence="2">
    <location>
        <begin position="62"/>
        <end position="193"/>
    </location>
</feature>
<organism evidence="3 4">
    <name type="scientific">Marinobacter subterrani</name>
    <dbReference type="NCBI Taxonomy" id="1658765"/>
    <lineage>
        <taxon>Bacteria</taxon>
        <taxon>Pseudomonadati</taxon>
        <taxon>Pseudomonadota</taxon>
        <taxon>Gammaproteobacteria</taxon>
        <taxon>Pseudomonadales</taxon>
        <taxon>Marinobacteraceae</taxon>
        <taxon>Marinobacter</taxon>
    </lineage>
</organism>
<keyword evidence="4" id="KW-1185">Reference proteome</keyword>
<dbReference type="GO" id="GO:0016020">
    <property type="term" value="C:membrane"/>
    <property type="evidence" value="ECO:0007669"/>
    <property type="project" value="InterPro"/>
</dbReference>
<dbReference type="GO" id="GO:0005524">
    <property type="term" value="F:ATP binding"/>
    <property type="evidence" value="ECO:0007669"/>
    <property type="project" value="InterPro"/>
</dbReference>
<proteinExistence type="predicted"/>
<dbReference type="Proteomes" id="UP000036102">
    <property type="component" value="Unassembled WGS sequence"/>
</dbReference>
<evidence type="ECO:0000256" key="1">
    <source>
        <dbReference type="SAM" id="MobiDB-lite"/>
    </source>
</evidence>
<feature type="region of interest" description="Disordered" evidence="1">
    <location>
        <begin position="247"/>
        <end position="266"/>
    </location>
</feature>
<dbReference type="GO" id="GO:0008233">
    <property type="term" value="F:peptidase activity"/>
    <property type="evidence" value="ECO:0007669"/>
    <property type="project" value="InterPro"/>
</dbReference>
<comment type="caution">
    <text evidence="3">The sequence shown here is derived from an EMBL/GenBank/DDBJ whole genome shotgun (WGS) entry which is preliminary data.</text>
</comment>
<evidence type="ECO:0000313" key="4">
    <source>
        <dbReference type="Proteomes" id="UP000036102"/>
    </source>
</evidence>
<dbReference type="CDD" id="cd02423">
    <property type="entry name" value="Peptidase_C39G"/>
    <property type="match status" value="1"/>
</dbReference>
<dbReference type="AlphaFoldDB" id="A0A0J7J9A8"/>
<dbReference type="Gene3D" id="3.90.70.10">
    <property type="entry name" value="Cysteine proteinases"/>
    <property type="match status" value="1"/>
</dbReference>
<name>A0A0J7J9A8_9GAMM</name>